<dbReference type="InterPro" id="IPR019775">
    <property type="entry name" value="WD40_repeat_CS"/>
</dbReference>
<proteinExistence type="predicted"/>
<dbReference type="PROSITE" id="PS50082">
    <property type="entry name" value="WD_REPEATS_2"/>
    <property type="match status" value="2"/>
</dbReference>
<keyword evidence="9" id="KW-1185">Reference proteome</keyword>
<evidence type="ECO:0000256" key="6">
    <source>
        <dbReference type="SAM" id="MobiDB-lite"/>
    </source>
</evidence>
<dbReference type="AlphaFoldDB" id="A0A409WS82"/>
<dbReference type="Proteomes" id="UP000283269">
    <property type="component" value="Unassembled WGS sequence"/>
</dbReference>
<evidence type="ECO:0000313" key="8">
    <source>
        <dbReference type="EMBL" id="PPQ81374.1"/>
    </source>
</evidence>
<gene>
    <name evidence="8" type="ORF">CVT25_015895</name>
</gene>
<comment type="caution">
    <text evidence="8">The sequence shown here is derived from an EMBL/GenBank/DDBJ whole genome shotgun (WGS) entry which is preliminary data.</text>
</comment>
<evidence type="ECO:0000259" key="7">
    <source>
        <dbReference type="Pfam" id="PF08154"/>
    </source>
</evidence>
<dbReference type="PROSITE" id="PS50294">
    <property type="entry name" value="WD_REPEATS_REGION"/>
    <property type="match status" value="2"/>
</dbReference>
<dbReference type="OrthoDB" id="10251381at2759"/>
<comment type="subcellular location">
    <subcellularLocation>
        <location evidence="1">Nucleus</location>
        <location evidence="1">Nucleolus</location>
    </subcellularLocation>
</comment>
<dbReference type="PANTHER" id="PTHR19855">
    <property type="entry name" value="WD40 REPEAT PROTEIN 12, 37"/>
    <property type="match status" value="1"/>
</dbReference>
<accession>A0A409WS82</accession>
<dbReference type="STRING" id="93625.A0A409WS82"/>
<evidence type="ECO:0000256" key="4">
    <source>
        <dbReference type="ARBA" id="ARBA00023242"/>
    </source>
</evidence>
<organism evidence="8 9">
    <name type="scientific">Psilocybe cyanescens</name>
    <dbReference type="NCBI Taxonomy" id="93625"/>
    <lineage>
        <taxon>Eukaryota</taxon>
        <taxon>Fungi</taxon>
        <taxon>Dikarya</taxon>
        <taxon>Basidiomycota</taxon>
        <taxon>Agaricomycotina</taxon>
        <taxon>Agaricomycetes</taxon>
        <taxon>Agaricomycetidae</taxon>
        <taxon>Agaricales</taxon>
        <taxon>Agaricineae</taxon>
        <taxon>Strophariaceae</taxon>
        <taxon>Psilocybe</taxon>
    </lineage>
</organism>
<dbReference type="SMART" id="SM00320">
    <property type="entry name" value="WD40"/>
    <property type="match status" value="5"/>
</dbReference>
<dbReference type="InterPro" id="IPR015943">
    <property type="entry name" value="WD40/YVTN_repeat-like_dom_sf"/>
</dbReference>
<dbReference type="InterPro" id="IPR036322">
    <property type="entry name" value="WD40_repeat_dom_sf"/>
</dbReference>
<dbReference type="PROSITE" id="PS00678">
    <property type="entry name" value="WD_REPEATS_1"/>
    <property type="match status" value="1"/>
</dbReference>
<dbReference type="Pfam" id="PF00400">
    <property type="entry name" value="WD40"/>
    <property type="match status" value="3"/>
</dbReference>
<dbReference type="PANTHER" id="PTHR19855:SF11">
    <property type="entry name" value="RIBOSOME BIOGENESIS PROTEIN WDR12"/>
    <property type="match status" value="1"/>
</dbReference>
<dbReference type="SUPFAM" id="SSF50978">
    <property type="entry name" value="WD40 repeat-like"/>
    <property type="match status" value="1"/>
</dbReference>
<name>A0A409WS82_PSICY</name>
<dbReference type="InterPro" id="IPR001680">
    <property type="entry name" value="WD40_rpt"/>
</dbReference>
<dbReference type="FunCoup" id="A0A409WS82">
    <property type="interactions" value="398"/>
</dbReference>
<evidence type="ECO:0000256" key="5">
    <source>
        <dbReference type="PROSITE-ProRule" id="PRU00221"/>
    </source>
</evidence>
<dbReference type="Pfam" id="PF08154">
    <property type="entry name" value="NLE"/>
    <property type="match status" value="1"/>
</dbReference>
<sequence length="465" mass="48737">MASQPPSQTSQPVSFTTTTQYPLPSQKFMIPTAWKRYQLSQLVNKALGLEKPVPFDFLVRGAEVLRTSLSEWCAENGVGEEETLEIEYIESVMPPQKMSDYPHEDWVSAVSCQIPGYFITASYDGHLRAFDYSKKLVVGRLAHSAPITSLCVVPSPSSSSLGTDADADDGEGGTAYTVATASHDLTAQLLRVTLGSPSSSSSSKAKTKALATMHLHTAPVNAITASPSGARLLTAGWDGLVGVWDAGVPERDEVEVGEGEGVGGVRANSHSNKRRKLAGAGAGGEEGGEGAGEGGRPRRKAPVAVLKSHVGRVSKAVFREEERKALSCGFDATVRMWDVEYGSASEKPFLDMTTTSDGHSVLAVSADRTMSLYDLRSAASATSTTSLRSASAATFLHPATPSCVSACAGNAHQAVTGAYDGVVRVWDGRSAKGALATFRVEGGKKVLGVHWSGGVVGVCGEGGLE</sequence>
<evidence type="ECO:0000256" key="1">
    <source>
        <dbReference type="ARBA" id="ARBA00004604"/>
    </source>
</evidence>
<evidence type="ECO:0000256" key="3">
    <source>
        <dbReference type="ARBA" id="ARBA00022737"/>
    </source>
</evidence>
<keyword evidence="4" id="KW-0539">Nucleus</keyword>
<dbReference type="InterPro" id="IPR012972">
    <property type="entry name" value="NLE"/>
</dbReference>
<dbReference type="InParanoid" id="A0A409WS82"/>
<feature type="region of interest" description="Disordered" evidence="6">
    <location>
        <begin position="260"/>
        <end position="300"/>
    </location>
</feature>
<feature type="non-terminal residue" evidence="8">
    <location>
        <position position="465"/>
    </location>
</feature>
<protein>
    <recommendedName>
        <fullName evidence="7">NLE domain-containing protein</fullName>
    </recommendedName>
</protein>
<dbReference type="Gene3D" id="2.130.10.10">
    <property type="entry name" value="YVTN repeat-like/Quinoprotein amine dehydrogenase"/>
    <property type="match status" value="2"/>
</dbReference>
<reference evidence="8 9" key="1">
    <citation type="journal article" date="2018" name="Evol. Lett.">
        <title>Horizontal gene cluster transfer increased hallucinogenic mushroom diversity.</title>
        <authorList>
            <person name="Reynolds H.T."/>
            <person name="Vijayakumar V."/>
            <person name="Gluck-Thaler E."/>
            <person name="Korotkin H.B."/>
            <person name="Matheny P.B."/>
            <person name="Slot J.C."/>
        </authorList>
    </citation>
    <scope>NUCLEOTIDE SEQUENCE [LARGE SCALE GENOMIC DNA]</scope>
    <source>
        <strain evidence="8 9">2631</strain>
    </source>
</reference>
<feature type="repeat" description="WD" evidence="5">
    <location>
        <begin position="213"/>
        <end position="245"/>
    </location>
</feature>
<keyword evidence="2 5" id="KW-0853">WD repeat</keyword>
<keyword evidence="3" id="KW-0677">Repeat</keyword>
<evidence type="ECO:0000313" key="9">
    <source>
        <dbReference type="Proteomes" id="UP000283269"/>
    </source>
</evidence>
<feature type="domain" description="NLE" evidence="7">
    <location>
        <begin position="13"/>
        <end position="72"/>
    </location>
</feature>
<evidence type="ECO:0000256" key="2">
    <source>
        <dbReference type="ARBA" id="ARBA00022574"/>
    </source>
</evidence>
<feature type="compositionally biased region" description="Gly residues" evidence="6">
    <location>
        <begin position="280"/>
        <end position="294"/>
    </location>
</feature>
<dbReference type="EMBL" id="NHYD01003260">
    <property type="protein sequence ID" value="PPQ81374.1"/>
    <property type="molecule type" value="Genomic_DNA"/>
</dbReference>
<dbReference type="GO" id="GO:0005730">
    <property type="term" value="C:nucleolus"/>
    <property type="evidence" value="ECO:0007669"/>
    <property type="project" value="UniProtKB-SubCell"/>
</dbReference>
<feature type="repeat" description="WD" evidence="5">
    <location>
        <begin position="306"/>
        <end position="347"/>
    </location>
</feature>